<evidence type="ECO:0000313" key="1">
    <source>
        <dbReference type="EMBL" id="MDO7842641.1"/>
    </source>
</evidence>
<reference evidence="1" key="1">
    <citation type="submission" date="2023-07" db="EMBL/GenBank/DDBJ databases">
        <authorList>
            <person name="Kim M.K."/>
        </authorList>
    </citation>
    <scope>NUCLEOTIDE SEQUENCE</scope>
    <source>
        <strain evidence="1">CA1-15</strain>
    </source>
</reference>
<dbReference type="Pfam" id="PF20333">
    <property type="entry name" value="DUF6628"/>
    <property type="match status" value="1"/>
</dbReference>
<name>A0ABT8ZYI4_9SPHN</name>
<accession>A0ABT8ZYI4</accession>
<gene>
    <name evidence="1" type="ORF">Q5H94_09900</name>
</gene>
<keyword evidence="2" id="KW-1185">Reference proteome</keyword>
<dbReference type="RefSeq" id="WP_304561103.1">
    <property type="nucleotide sequence ID" value="NZ_JAUQSZ010000006.1"/>
</dbReference>
<dbReference type="InterPro" id="IPR046736">
    <property type="entry name" value="DUF6628"/>
</dbReference>
<organism evidence="1 2">
    <name type="scientific">Sphingomonas immobilis</name>
    <dbReference type="NCBI Taxonomy" id="3063997"/>
    <lineage>
        <taxon>Bacteria</taxon>
        <taxon>Pseudomonadati</taxon>
        <taxon>Pseudomonadota</taxon>
        <taxon>Alphaproteobacteria</taxon>
        <taxon>Sphingomonadales</taxon>
        <taxon>Sphingomonadaceae</taxon>
        <taxon>Sphingomonas</taxon>
    </lineage>
</organism>
<proteinExistence type="predicted"/>
<evidence type="ECO:0000313" key="2">
    <source>
        <dbReference type="Proteomes" id="UP001176468"/>
    </source>
</evidence>
<sequence>MTIAALTSNAPLAPMPDCDNARLALFAMRRIGAHGLNDAVAAQALVHGFGRDFRRPLTLIRALMADLASASTMPIAIAPVCCGRMTPSERTLVTILARCETQPDSAAVLLGDLLGVRRADGVLASATAVAAAFADAGRPIGRG</sequence>
<comment type="caution">
    <text evidence="1">The sequence shown here is derived from an EMBL/GenBank/DDBJ whole genome shotgun (WGS) entry which is preliminary data.</text>
</comment>
<dbReference type="Proteomes" id="UP001176468">
    <property type="component" value="Unassembled WGS sequence"/>
</dbReference>
<protein>
    <submittedName>
        <fullName evidence="1">Uncharacterized protein</fullName>
    </submittedName>
</protein>
<dbReference type="EMBL" id="JAUQSZ010000006">
    <property type="protein sequence ID" value="MDO7842641.1"/>
    <property type="molecule type" value="Genomic_DNA"/>
</dbReference>